<reference evidence="1" key="1">
    <citation type="journal article" date="2023" name="Mol. Biol. Evol.">
        <title>Third-Generation Sequencing Reveals the Adaptive Role of the Epigenome in Three Deep-Sea Polychaetes.</title>
        <authorList>
            <person name="Perez M."/>
            <person name="Aroh O."/>
            <person name="Sun Y."/>
            <person name="Lan Y."/>
            <person name="Juniper S.K."/>
            <person name="Young C.R."/>
            <person name="Angers B."/>
            <person name="Qian P.Y."/>
        </authorList>
    </citation>
    <scope>NUCLEOTIDE SEQUENCE</scope>
    <source>
        <strain evidence="1">R07B-5</strain>
    </source>
</reference>
<dbReference type="EMBL" id="JAODUO010000052">
    <property type="protein sequence ID" value="KAK2191509.1"/>
    <property type="molecule type" value="Genomic_DNA"/>
</dbReference>
<gene>
    <name evidence="1" type="ORF">NP493_49g05004</name>
</gene>
<protein>
    <submittedName>
        <fullName evidence="1">Uncharacterized protein</fullName>
    </submittedName>
</protein>
<dbReference type="Proteomes" id="UP001209878">
    <property type="component" value="Unassembled WGS sequence"/>
</dbReference>
<dbReference type="PANTHER" id="PTHR33332">
    <property type="entry name" value="REVERSE TRANSCRIPTASE DOMAIN-CONTAINING PROTEIN"/>
    <property type="match status" value="1"/>
</dbReference>
<sequence length="284" mass="33391">MKLFNPIYNEENCNNLQKDLTSAKKLSETSLLKFHPDKCCNMRIGRSFIRNDGYTMGKEQKTINKAETVKDIGVTFDSSLNFEAHMSEQINKANSMMGIIRRTFEYLDDKCFSTVFKSLVRPHIEYANQVWSPYLMKHITALENVQRRATKLIPGYKELDYKERLKTLNLPTLSYRRLRGDMIEIYKILTGKYDSSVTSNFITLRENDSITRGHNLKIFKERCRLNIRKKSFIYRSTDVWNSLPQSVVDAPSVQSFEVRIDKLWKNHPIKMILLHHLYYGLCHL</sequence>
<dbReference type="PRINTS" id="PR01345">
    <property type="entry name" value="CERVTRCPTASE"/>
</dbReference>
<keyword evidence="2" id="KW-1185">Reference proteome</keyword>
<comment type="caution">
    <text evidence="1">The sequence shown here is derived from an EMBL/GenBank/DDBJ whole genome shotgun (WGS) entry which is preliminary data.</text>
</comment>
<accession>A0AAD9PB72</accession>
<name>A0AAD9PB72_RIDPI</name>
<evidence type="ECO:0000313" key="1">
    <source>
        <dbReference type="EMBL" id="KAK2191509.1"/>
    </source>
</evidence>
<dbReference type="AlphaFoldDB" id="A0AAD9PB72"/>
<proteinExistence type="predicted"/>
<evidence type="ECO:0000313" key="2">
    <source>
        <dbReference type="Proteomes" id="UP001209878"/>
    </source>
</evidence>
<organism evidence="1 2">
    <name type="scientific">Ridgeia piscesae</name>
    <name type="common">Tubeworm</name>
    <dbReference type="NCBI Taxonomy" id="27915"/>
    <lineage>
        <taxon>Eukaryota</taxon>
        <taxon>Metazoa</taxon>
        <taxon>Spiralia</taxon>
        <taxon>Lophotrochozoa</taxon>
        <taxon>Annelida</taxon>
        <taxon>Polychaeta</taxon>
        <taxon>Sedentaria</taxon>
        <taxon>Canalipalpata</taxon>
        <taxon>Sabellida</taxon>
        <taxon>Siboglinidae</taxon>
        <taxon>Ridgeia</taxon>
    </lineage>
</organism>